<evidence type="ECO:0000313" key="5">
    <source>
        <dbReference type="Proteomes" id="UP000320085"/>
    </source>
</evidence>
<dbReference type="Gene3D" id="2.60.40.10">
    <property type="entry name" value="Immunoglobulins"/>
    <property type="match status" value="1"/>
</dbReference>
<dbReference type="Pfam" id="PF01344">
    <property type="entry name" value="Kelch_1"/>
    <property type="match status" value="1"/>
</dbReference>
<dbReference type="InterPro" id="IPR014756">
    <property type="entry name" value="Ig_E-set"/>
</dbReference>
<dbReference type="Pfam" id="PF09118">
    <property type="entry name" value="GO-like_E_set"/>
    <property type="match status" value="1"/>
</dbReference>
<dbReference type="InterPro" id="IPR015202">
    <property type="entry name" value="GO-like_E_set"/>
</dbReference>
<reference evidence="4 5" key="1">
    <citation type="submission" date="2019-06" db="EMBL/GenBank/DDBJ databases">
        <title>Sequencing the genomes of 1000 actinobacteria strains.</title>
        <authorList>
            <person name="Klenk H.-P."/>
        </authorList>
    </citation>
    <scope>NUCLEOTIDE SEQUENCE [LARGE SCALE GENOMIC DNA]</scope>
    <source>
        <strain evidence="4 5">DSM 21776</strain>
    </source>
</reference>
<feature type="chain" id="PRO_5022097673" evidence="2">
    <location>
        <begin position="28"/>
        <end position="645"/>
    </location>
</feature>
<evidence type="ECO:0000256" key="2">
    <source>
        <dbReference type="SAM" id="SignalP"/>
    </source>
</evidence>
<dbReference type="SUPFAM" id="SSF81296">
    <property type="entry name" value="E set domains"/>
    <property type="match status" value="1"/>
</dbReference>
<dbReference type="CDD" id="cd02851">
    <property type="entry name" value="E_set_GO_C"/>
    <property type="match status" value="1"/>
</dbReference>
<dbReference type="AlphaFoldDB" id="A0A543PRV2"/>
<feature type="compositionally biased region" description="Low complexity" evidence="1">
    <location>
        <begin position="59"/>
        <end position="76"/>
    </location>
</feature>
<dbReference type="EMBL" id="VFQF01000002">
    <property type="protein sequence ID" value="TQN46799.1"/>
    <property type="molecule type" value="Genomic_DNA"/>
</dbReference>
<accession>A0A543PRV2</accession>
<name>A0A543PRV2_9MICO</name>
<dbReference type="SUPFAM" id="SSF50965">
    <property type="entry name" value="Galactose oxidase, central domain"/>
    <property type="match status" value="1"/>
</dbReference>
<feature type="compositionally biased region" description="Low complexity" evidence="1">
    <location>
        <begin position="86"/>
        <end position="95"/>
    </location>
</feature>
<dbReference type="Gene3D" id="2.130.10.80">
    <property type="entry name" value="Galactose oxidase/kelch, beta-propeller"/>
    <property type="match status" value="1"/>
</dbReference>
<proteinExistence type="predicted"/>
<dbReference type="InterPro" id="IPR006652">
    <property type="entry name" value="Kelch_1"/>
</dbReference>
<dbReference type="PANTHER" id="PTHR32208">
    <property type="entry name" value="SECRETED PROTEIN-RELATED"/>
    <property type="match status" value="1"/>
</dbReference>
<comment type="caution">
    <text evidence="4">The sequence shown here is derived from an EMBL/GenBank/DDBJ whole genome shotgun (WGS) entry which is preliminary data.</text>
</comment>
<sequence>MRPWGLVAVAVVPVALGVTLSGVPAHAESTDTPGTGHGRHSAGAGQDATVSDRLAGTLGTAPGPAPRGSRPAATAGKGSHSMTGPAEGAATSAHSAAMATAAPSAALGAIAATTPTTADAWSSVGTFRTAEGWYAAPIHATLLPDGRVHFIGIARETNPPTPTSRARRVSWVFTPPPVGSAPAADTVITEVAEPVEHTGTPYGDASLYDDLYCTSATLDDTGRVVTAGGTRIVSDRATGELRYTLGLPYQTVFDGTTWQRLPGEMVGRGYLDSAARWYPTLTRLPDKRMLVTGGLELITPNASGTDNRSVETLDPHTGERALVSSHAATPVAIHARDYTSVFVLPYAAAASDLLMIADSGTPVTTAATADAPWNTLPRRTSHGTTDQSGWGASSVMLPIRSGAGAGAAYRNGSILVTGGDMVGTFQRSADVLDPVTGQWGPSVDLGINRHHPDAVVLADGRVLLVAGHDMTGATDVQRAQYVDPLSGFSVTTGASASGVIRGYHSVALLLPDGRVLVGGGRDVVTADSLEKPTYQIYTPDYLARARPMIASAPSQLEYGALFQLPTVGTPSEVVLVALGSQTHSFDTGQRVVQLPVGVTYNRADGAALSIVGTPADSHVAPPGYYGLVVLDGARTPSVAKVVHVG</sequence>
<feature type="domain" description="Galactose oxidase-like Early set" evidence="3">
    <location>
        <begin position="546"/>
        <end position="644"/>
    </location>
</feature>
<gene>
    <name evidence="4" type="ORF">FHX52_3529</name>
</gene>
<dbReference type="Proteomes" id="UP000320085">
    <property type="component" value="Unassembled WGS sequence"/>
</dbReference>
<dbReference type="PANTHER" id="PTHR32208:SF21">
    <property type="entry name" value="LOW QUALITY PROTEIN: ALDEHYDE OXIDASE GLOX-LIKE"/>
    <property type="match status" value="1"/>
</dbReference>
<evidence type="ECO:0000259" key="3">
    <source>
        <dbReference type="Pfam" id="PF09118"/>
    </source>
</evidence>
<evidence type="ECO:0000313" key="4">
    <source>
        <dbReference type="EMBL" id="TQN46799.1"/>
    </source>
</evidence>
<feature type="region of interest" description="Disordered" evidence="1">
    <location>
        <begin position="26"/>
        <end position="95"/>
    </location>
</feature>
<dbReference type="InterPro" id="IPR011043">
    <property type="entry name" value="Gal_Oxase/kelch_b-propeller"/>
</dbReference>
<feature type="signal peptide" evidence="2">
    <location>
        <begin position="1"/>
        <end position="27"/>
    </location>
</feature>
<dbReference type="InterPro" id="IPR013783">
    <property type="entry name" value="Ig-like_fold"/>
</dbReference>
<organism evidence="4 5">
    <name type="scientific">Humibacillus xanthopallidus</name>
    <dbReference type="NCBI Taxonomy" id="412689"/>
    <lineage>
        <taxon>Bacteria</taxon>
        <taxon>Bacillati</taxon>
        <taxon>Actinomycetota</taxon>
        <taxon>Actinomycetes</taxon>
        <taxon>Micrococcales</taxon>
        <taxon>Intrasporangiaceae</taxon>
        <taxon>Humibacillus</taxon>
    </lineage>
</organism>
<keyword evidence="2" id="KW-0732">Signal</keyword>
<evidence type="ECO:0000256" key="1">
    <source>
        <dbReference type="SAM" id="MobiDB-lite"/>
    </source>
</evidence>
<protein>
    <submittedName>
        <fullName evidence="4">Kelch motif protein</fullName>
    </submittedName>
</protein>
<dbReference type="GO" id="GO:0005975">
    <property type="term" value="P:carbohydrate metabolic process"/>
    <property type="evidence" value="ECO:0007669"/>
    <property type="project" value="UniProtKB-ARBA"/>
</dbReference>
<dbReference type="InterPro" id="IPR037293">
    <property type="entry name" value="Gal_Oxidase_central_sf"/>
</dbReference>